<feature type="compositionally biased region" description="Acidic residues" evidence="4">
    <location>
        <begin position="34"/>
        <end position="46"/>
    </location>
</feature>
<dbReference type="SUPFAM" id="SSF51735">
    <property type="entry name" value="NAD(P)-binding Rossmann-fold domains"/>
    <property type="match status" value="1"/>
</dbReference>
<dbReference type="Proteomes" id="UP001311232">
    <property type="component" value="Unassembled WGS sequence"/>
</dbReference>
<keyword evidence="3" id="KW-0418">Kinase</keyword>
<evidence type="ECO:0000313" key="5">
    <source>
        <dbReference type="EMBL" id="KAK5617857.1"/>
    </source>
</evidence>
<dbReference type="SUPFAM" id="SSF52540">
    <property type="entry name" value="P-loop containing nucleoside triphosphate hydrolases"/>
    <property type="match status" value="1"/>
</dbReference>
<evidence type="ECO:0000313" key="6">
    <source>
        <dbReference type="Proteomes" id="UP001311232"/>
    </source>
</evidence>
<comment type="caution">
    <text evidence="5">The sequence shown here is derived from an EMBL/GenBank/DDBJ whole genome shotgun (WGS) entry which is preliminary data.</text>
</comment>
<reference evidence="5 6" key="1">
    <citation type="submission" date="2021-06" db="EMBL/GenBank/DDBJ databases">
        <authorList>
            <person name="Palmer J.M."/>
        </authorList>
    </citation>
    <scope>NUCLEOTIDE SEQUENCE [LARGE SCALE GENOMIC DNA]</scope>
    <source>
        <strain evidence="5 6">MEX-2019</strain>
        <tissue evidence="5">Muscle</tissue>
    </source>
</reference>
<dbReference type="GO" id="GO:0019205">
    <property type="term" value="F:nucleobase-containing compound kinase activity"/>
    <property type="evidence" value="ECO:0007669"/>
    <property type="project" value="InterPro"/>
</dbReference>
<protein>
    <recommendedName>
        <fullName evidence="7">Nucleoside-diphosphate kinase</fullName>
    </recommendedName>
</protein>
<evidence type="ECO:0000256" key="3">
    <source>
        <dbReference type="ARBA" id="ARBA00022777"/>
    </source>
</evidence>
<dbReference type="InterPro" id="IPR027417">
    <property type="entry name" value="P-loop_NTPase"/>
</dbReference>
<dbReference type="GO" id="GO:0005524">
    <property type="term" value="F:ATP binding"/>
    <property type="evidence" value="ECO:0007669"/>
    <property type="project" value="InterPro"/>
</dbReference>
<keyword evidence="1" id="KW-0808">Transferase</keyword>
<evidence type="ECO:0000256" key="4">
    <source>
        <dbReference type="SAM" id="MobiDB-lite"/>
    </source>
</evidence>
<evidence type="ECO:0000256" key="1">
    <source>
        <dbReference type="ARBA" id="ARBA00022679"/>
    </source>
</evidence>
<dbReference type="CDD" id="cd01428">
    <property type="entry name" value="ADK"/>
    <property type="match status" value="1"/>
</dbReference>
<dbReference type="AlphaFoldDB" id="A0AAV9S9G2"/>
<organism evidence="5 6">
    <name type="scientific">Crenichthys baileyi</name>
    <name type="common">White River springfish</name>
    <dbReference type="NCBI Taxonomy" id="28760"/>
    <lineage>
        <taxon>Eukaryota</taxon>
        <taxon>Metazoa</taxon>
        <taxon>Chordata</taxon>
        <taxon>Craniata</taxon>
        <taxon>Vertebrata</taxon>
        <taxon>Euteleostomi</taxon>
        <taxon>Actinopterygii</taxon>
        <taxon>Neopterygii</taxon>
        <taxon>Teleostei</taxon>
        <taxon>Neoteleostei</taxon>
        <taxon>Acanthomorphata</taxon>
        <taxon>Ovalentaria</taxon>
        <taxon>Atherinomorphae</taxon>
        <taxon>Cyprinodontiformes</taxon>
        <taxon>Goodeidae</taxon>
        <taxon>Crenichthys</taxon>
    </lineage>
</organism>
<dbReference type="Gene3D" id="3.40.50.720">
    <property type="entry name" value="NAD(P)-binding Rossmann-like Domain"/>
    <property type="match status" value="1"/>
</dbReference>
<proteinExistence type="predicted"/>
<evidence type="ECO:0008006" key="7">
    <source>
        <dbReference type="Google" id="ProtNLM"/>
    </source>
</evidence>
<dbReference type="EMBL" id="JAHHUM010000660">
    <property type="protein sequence ID" value="KAK5617857.1"/>
    <property type="molecule type" value="Genomic_DNA"/>
</dbReference>
<dbReference type="InterPro" id="IPR036291">
    <property type="entry name" value="NAD(P)-bd_dom_sf"/>
</dbReference>
<dbReference type="PANTHER" id="PTHR23359">
    <property type="entry name" value="NUCLEOTIDE KINASE"/>
    <property type="match status" value="1"/>
</dbReference>
<dbReference type="Gene3D" id="1.20.890.10">
    <property type="entry name" value="cAMP-dependent protein kinase regulatory subunit, dimerization-anchoring domain"/>
    <property type="match status" value="1"/>
</dbReference>
<keyword evidence="2" id="KW-0547">Nucleotide-binding</keyword>
<dbReference type="InterPro" id="IPR000850">
    <property type="entry name" value="Adenylat/UMP-CMP_kin"/>
</dbReference>
<dbReference type="InterPro" id="IPR047499">
    <property type="entry name" value="DD_AK7"/>
</dbReference>
<sequence>MDDRKQQTLKRVFVNDVDAYSSRHIAEVLGKCEAEEESDDDGEAEETPSPRGEPAFQVLGTVSSSSKEGKLQFLHLQHVSPARDELFQLLLECDVVVYNITESSTQQVEEATWAVTVLRDEMQNFKSRKFFILISSVMTWAMTKPSEDEPQAPFSEEDFIRRRPHPSFRNHNNLEKLVLKLPRGKTSKLKGYVVAAGLQYGMGENIFHYFFKVSWLMQDPKIPIFGNGTNHIPMIHVCDLGRVIQSIIMLKPKSKYILAIDDAKNTLEDIVKTISDVLGPEKVYKLPLQDAITMKAFKPEELDCLSINLRLDASIVSDTFNFDWICRDGMVENMKSIAKEYKHTRQLLPVKICLVGPPAAGKTTVAKKLCQHYKIHHIDINSLIEEKMTQLKEMINGADLDDISEEAAVAAQEQLEMINQSMEKNQGQLAEHQFFAILREKLYSKPCRNQGFVLDGFPETSEQAKLVFSDEEPENKDSDLTSKIPWYNKIITPEHVFALNASDDFLTKRVQGLPGSLAEKMCYTQEEFVPRLARYRQLFSTEETVLDFFDHREIHPECIEISSDDLEDTLVMKKITEIVGVPKNYGASPEEQEEENQRREKERKQKLAAETAERKNRKQAALAEMTNHYEEWKKNLLVVKQQESELLEAKALPLRNYLMKYVMPSLSEAMLECSKIKPDDPVDFLAEHLLRNNKED</sequence>
<dbReference type="Pfam" id="PF13207">
    <property type="entry name" value="AAA_17"/>
    <property type="match status" value="1"/>
</dbReference>
<dbReference type="Gene3D" id="3.40.50.300">
    <property type="entry name" value="P-loop containing nucleotide triphosphate hydrolases"/>
    <property type="match status" value="1"/>
</dbReference>
<dbReference type="PRINTS" id="PR00094">
    <property type="entry name" value="ADENYLTKNASE"/>
</dbReference>
<feature type="region of interest" description="Disordered" evidence="4">
    <location>
        <begin position="583"/>
        <end position="616"/>
    </location>
</feature>
<dbReference type="GO" id="GO:0006139">
    <property type="term" value="P:nucleobase-containing compound metabolic process"/>
    <property type="evidence" value="ECO:0007669"/>
    <property type="project" value="InterPro"/>
</dbReference>
<feature type="region of interest" description="Disordered" evidence="4">
    <location>
        <begin position="30"/>
        <end position="54"/>
    </location>
</feature>
<dbReference type="Pfam" id="PF05186">
    <property type="entry name" value="Dpy-30"/>
    <property type="match status" value="1"/>
</dbReference>
<gene>
    <name evidence="5" type="ORF">CRENBAI_025728</name>
</gene>
<dbReference type="InterPro" id="IPR007858">
    <property type="entry name" value="Dpy-30_motif"/>
</dbReference>
<keyword evidence="6" id="KW-1185">Reference proteome</keyword>
<feature type="compositionally biased region" description="Basic and acidic residues" evidence="4">
    <location>
        <begin position="595"/>
        <end position="614"/>
    </location>
</feature>
<evidence type="ECO:0000256" key="2">
    <source>
        <dbReference type="ARBA" id="ARBA00022741"/>
    </source>
</evidence>
<name>A0AAV9S9G2_9TELE</name>
<dbReference type="CDD" id="cd22967">
    <property type="entry name" value="DD_AK7"/>
    <property type="match status" value="1"/>
</dbReference>
<accession>A0AAV9S9G2</accession>